<dbReference type="GO" id="GO:0034472">
    <property type="term" value="P:snRNA 3'-end processing"/>
    <property type="evidence" value="ECO:0007669"/>
    <property type="project" value="TreeGrafter"/>
</dbReference>
<dbReference type="InterPro" id="IPR046471">
    <property type="entry name" value="IntS14_C"/>
</dbReference>
<evidence type="ECO:0000313" key="6">
    <source>
        <dbReference type="Proteomes" id="UP000494165"/>
    </source>
</evidence>
<dbReference type="Proteomes" id="UP000494165">
    <property type="component" value="Unassembled WGS sequence"/>
</dbReference>
<dbReference type="Pfam" id="PF20504">
    <property type="entry name" value="IntS14_C"/>
    <property type="match status" value="1"/>
</dbReference>
<organism evidence="5 6">
    <name type="scientific">Cloeon dipterum</name>
    <dbReference type="NCBI Taxonomy" id="197152"/>
    <lineage>
        <taxon>Eukaryota</taxon>
        <taxon>Metazoa</taxon>
        <taxon>Ecdysozoa</taxon>
        <taxon>Arthropoda</taxon>
        <taxon>Hexapoda</taxon>
        <taxon>Insecta</taxon>
        <taxon>Pterygota</taxon>
        <taxon>Palaeoptera</taxon>
        <taxon>Ephemeroptera</taxon>
        <taxon>Pisciforma</taxon>
        <taxon>Baetidae</taxon>
        <taxon>Cloeon</taxon>
    </lineage>
</organism>
<keyword evidence="2" id="KW-0539">Nucleus</keyword>
<feature type="domain" description="Integrator complex subunit 14 C-terminal" evidence="4">
    <location>
        <begin position="270"/>
        <end position="371"/>
    </location>
</feature>
<name>A0A8S1DYG9_9INSE</name>
<dbReference type="AlphaFoldDB" id="A0A8S1DYG9"/>
<gene>
    <name evidence="5" type="ORF">CLODIP_2_CD08456</name>
</gene>
<sequence>ILVVTDGSVGMGPNSLSSCLSDDPSNPVRFNFPATFNVVCLANPDEPGINQSVAMYQKLIEISGKQGAVYVPEQNLSEKSVGMMFQKLAEIQYTSFQGTLSCGKLKSNIVLSPAPQPLKVDKDNRRRISQNIEICGFISVCDVGSPMALSRHLVLPFGKDHNNSGVNIDPDDDDDDEGMTPSFCVLLHGALKVENMVALCILGECWYGIIYSWADTKKKSNIMLSIFYPGLDVVPWLGPLDCLGVPKSKDQSEGLPVKPAEKRSYAQNHVNWIKHAGLQSDIQKILRHAKKLPEKTQHFYKELNRVRKAALVFGFIDLLFRLAEILDRECHSLPGSAHPDCALQLTHSAAILRNRSCLDVNYTIQPMRTKFGGSDN</sequence>
<keyword evidence="6" id="KW-1185">Reference proteome</keyword>
<dbReference type="InterPro" id="IPR039841">
    <property type="entry name" value="INTS14"/>
</dbReference>
<comment type="subcellular location">
    <subcellularLocation>
        <location evidence="1">Nucleus</location>
    </subcellularLocation>
</comment>
<proteinExistence type="predicted"/>
<dbReference type="Pfam" id="PF19435">
    <property type="entry name" value="IntS14_b-barrel"/>
    <property type="match status" value="1"/>
</dbReference>
<dbReference type="GO" id="GO:0032039">
    <property type="term" value="C:integrator complex"/>
    <property type="evidence" value="ECO:0007669"/>
    <property type="project" value="InterPro"/>
</dbReference>
<evidence type="ECO:0000259" key="4">
    <source>
        <dbReference type="Pfam" id="PF20504"/>
    </source>
</evidence>
<evidence type="ECO:0000313" key="5">
    <source>
        <dbReference type="EMBL" id="CAB3385064.1"/>
    </source>
</evidence>
<evidence type="ECO:0000256" key="1">
    <source>
        <dbReference type="ARBA" id="ARBA00004123"/>
    </source>
</evidence>
<dbReference type="PANTHER" id="PTHR13532">
    <property type="match status" value="1"/>
</dbReference>
<protein>
    <recommendedName>
        <fullName evidence="7">Integrator complex subunit 14</fullName>
    </recommendedName>
</protein>
<dbReference type="OrthoDB" id="2374335at2759"/>
<dbReference type="PANTHER" id="PTHR13532:SF3">
    <property type="entry name" value="INTEGRATOR COMPLEX SUBUNIT 14"/>
    <property type="match status" value="1"/>
</dbReference>
<reference evidence="5 6" key="1">
    <citation type="submission" date="2020-04" db="EMBL/GenBank/DDBJ databases">
        <authorList>
            <person name="Alioto T."/>
            <person name="Alioto T."/>
            <person name="Gomez Garrido J."/>
        </authorList>
    </citation>
    <scope>NUCLEOTIDE SEQUENCE [LARGE SCALE GENOMIC DNA]</scope>
</reference>
<evidence type="ECO:0008006" key="7">
    <source>
        <dbReference type="Google" id="ProtNLM"/>
    </source>
</evidence>
<dbReference type="EMBL" id="CADEPI010000391">
    <property type="protein sequence ID" value="CAB3385064.1"/>
    <property type="molecule type" value="Genomic_DNA"/>
</dbReference>
<accession>A0A8S1DYG9</accession>
<comment type="caution">
    <text evidence="5">The sequence shown here is derived from an EMBL/GenBank/DDBJ whole genome shotgun (WGS) entry which is preliminary data.</text>
</comment>
<evidence type="ECO:0000259" key="3">
    <source>
        <dbReference type="Pfam" id="PF19435"/>
    </source>
</evidence>
<dbReference type="InterPro" id="IPR045814">
    <property type="entry name" value="IntS14_b-barrel"/>
</dbReference>
<feature type="non-terminal residue" evidence="5">
    <location>
        <position position="1"/>
    </location>
</feature>
<feature type="domain" description="Integrator complex subunit 14 beta-barrel" evidence="3">
    <location>
        <begin position="93"/>
        <end position="230"/>
    </location>
</feature>
<evidence type="ECO:0000256" key="2">
    <source>
        <dbReference type="ARBA" id="ARBA00023242"/>
    </source>
</evidence>